<dbReference type="RefSeq" id="WP_010074656.1">
    <property type="nucleotide sequence ID" value="NC_014393.1"/>
</dbReference>
<name>D9SQ07_CLOC7</name>
<accession>D9SQ07</accession>
<dbReference type="EMBL" id="CP002160">
    <property type="protein sequence ID" value="ADL52143.1"/>
    <property type="molecule type" value="Genomic_DNA"/>
</dbReference>
<dbReference type="AlphaFoldDB" id="D9SQ07"/>
<keyword evidence="2" id="KW-1185">Reference proteome</keyword>
<dbReference type="HOGENOM" id="CLU_1977673_0_0_9"/>
<dbReference type="eggNOG" id="ENOG5032YNJ">
    <property type="taxonomic scope" value="Bacteria"/>
</dbReference>
<sequence>MRTIQLNEKEMGLKATALSPHLYKKDFKRDIMADIAKFIEVEKTKEDGSKDINFEAFDTVVILQLAYIMNKTYKFGSGSEFPTFEKWLQEDADGFDLEVMGTIVEEAIDGLFPRAKSRNKHPATKQ</sequence>
<dbReference type="Proteomes" id="UP000002730">
    <property type="component" value="Chromosome"/>
</dbReference>
<organism evidence="1 2">
    <name type="scientific">Clostridium cellulovorans (strain ATCC 35296 / DSM 3052 / OCM 3 / 743B)</name>
    <dbReference type="NCBI Taxonomy" id="573061"/>
    <lineage>
        <taxon>Bacteria</taxon>
        <taxon>Bacillati</taxon>
        <taxon>Bacillota</taxon>
        <taxon>Clostridia</taxon>
        <taxon>Eubacteriales</taxon>
        <taxon>Clostridiaceae</taxon>
        <taxon>Clostridium</taxon>
    </lineage>
</organism>
<dbReference type="KEGG" id="ccb:Clocel_2430"/>
<dbReference type="STRING" id="573061.Clocel_2430"/>
<reference evidence="1 2" key="1">
    <citation type="submission" date="2010-08" db="EMBL/GenBank/DDBJ databases">
        <title>Complete sequence of Clostridium cellulovorans 743B.</title>
        <authorList>
            <consortium name="US DOE Joint Genome Institute"/>
            <person name="Lucas S."/>
            <person name="Copeland A."/>
            <person name="Lapidus A."/>
            <person name="Cheng J.-F."/>
            <person name="Bruce D."/>
            <person name="Goodwin L."/>
            <person name="Pitluck S."/>
            <person name="Chertkov O."/>
            <person name="Detter J.C."/>
            <person name="Han C."/>
            <person name="Tapia R."/>
            <person name="Land M."/>
            <person name="Hauser L."/>
            <person name="Chang Y.-J."/>
            <person name="Jeffries C."/>
            <person name="Kyrpides N."/>
            <person name="Ivanova N."/>
            <person name="Mikhailova N."/>
            <person name="Hemme C.L."/>
            <person name="Woyke T."/>
        </authorList>
    </citation>
    <scope>NUCLEOTIDE SEQUENCE [LARGE SCALE GENOMIC DNA]</scope>
    <source>
        <strain evidence="2">ATCC 35296 / DSM 3052 / OCM 3 / 743B</strain>
    </source>
</reference>
<evidence type="ECO:0000313" key="2">
    <source>
        <dbReference type="Proteomes" id="UP000002730"/>
    </source>
</evidence>
<gene>
    <name evidence="1" type="ordered locus">Clocel_2430</name>
</gene>
<protein>
    <submittedName>
        <fullName evidence="1">Phage related protein</fullName>
    </submittedName>
</protein>
<evidence type="ECO:0000313" key="1">
    <source>
        <dbReference type="EMBL" id="ADL52143.1"/>
    </source>
</evidence>
<dbReference type="OrthoDB" id="2113022at2"/>
<proteinExistence type="predicted"/>